<feature type="transmembrane region" description="Helical" evidence="2">
    <location>
        <begin position="44"/>
        <end position="66"/>
    </location>
</feature>
<dbReference type="RefSeq" id="WP_058633856.1">
    <property type="nucleotide sequence ID" value="NZ_LDPZ01000006.1"/>
</dbReference>
<feature type="region of interest" description="Disordered" evidence="1">
    <location>
        <begin position="461"/>
        <end position="481"/>
    </location>
</feature>
<reference evidence="3 4" key="1">
    <citation type="journal article" date="2016" name="Front. Microbiol.">
        <title>Genomic Resource of Rice Seed Associated Bacteria.</title>
        <authorList>
            <person name="Midha S."/>
            <person name="Bansal K."/>
            <person name="Sharma S."/>
            <person name="Kumar N."/>
            <person name="Patil P.P."/>
            <person name="Chaudhry V."/>
            <person name="Patil P.B."/>
        </authorList>
    </citation>
    <scope>NUCLEOTIDE SEQUENCE [LARGE SCALE GENOMIC DNA]</scope>
    <source>
        <strain evidence="3 4">NS226</strain>
    </source>
</reference>
<feature type="transmembrane region" description="Helical" evidence="2">
    <location>
        <begin position="412"/>
        <end position="432"/>
    </location>
</feature>
<keyword evidence="2" id="KW-1133">Transmembrane helix</keyword>
<feature type="transmembrane region" description="Helical" evidence="2">
    <location>
        <begin position="163"/>
        <end position="184"/>
    </location>
</feature>
<dbReference type="AlphaFoldDB" id="A0A175RCH4"/>
<evidence type="ECO:0000256" key="2">
    <source>
        <dbReference type="SAM" id="Phobius"/>
    </source>
</evidence>
<protein>
    <submittedName>
        <fullName evidence="3">Uncharacterized protein</fullName>
    </submittedName>
</protein>
<feature type="transmembrane region" description="Helical" evidence="2">
    <location>
        <begin position="301"/>
        <end position="324"/>
    </location>
</feature>
<dbReference type="EMBL" id="LDPZ01000006">
    <property type="protein sequence ID" value="KTQ97787.1"/>
    <property type="molecule type" value="Genomic_DNA"/>
</dbReference>
<comment type="caution">
    <text evidence="3">The sequence shown here is derived from an EMBL/GenBank/DDBJ whole genome shotgun (WGS) entry which is preliminary data.</text>
</comment>
<feature type="transmembrane region" description="Helical" evidence="2">
    <location>
        <begin position="270"/>
        <end position="289"/>
    </location>
</feature>
<evidence type="ECO:0000313" key="4">
    <source>
        <dbReference type="Proteomes" id="UP000078272"/>
    </source>
</evidence>
<feature type="transmembrane region" description="Helical" evidence="2">
    <location>
        <begin position="86"/>
        <end position="111"/>
    </location>
</feature>
<dbReference type="PATRIC" id="fig|401562.3.peg.4299"/>
<accession>A0A175RCH4</accession>
<feature type="compositionally biased region" description="Basic and acidic residues" evidence="1">
    <location>
        <begin position="465"/>
        <end position="474"/>
    </location>
</feature>
<sequence length="481" mass="50761">MSALVLALFWLLALLAFVRGVPALIVLFFCAVPFGSLAAVPPALTGGLTFTPLPIVAALLSLRILLAPGQAANLLSGVLHARPQALLFTFLLVCVVSTLLMPRLFAGQILVVPVRAIEGPMAPLAPSTQNISQLAYLAISVMTTLTASVGLRSARVRAVVPRAILAGCLVTVGTGLLDYASNFIPLDVVLDAFRTATYALLVDAEVLGARRVVGLMPEASAFGSTCVVLLALLYFARRAFPASDPMRLLSLPACGGLAVFAIMSSSSAAYVGLGVFLASVGLEWIWRVMRFDQDTMNAIRVEALIGLLALAAIAALFLLQPALIDRIAFILDDLLVSKTTSSSFEERNMWTRTAWEAFVSSWGLGIGVGSSRASNFWVALASNTGLLGVVLYGGFVLACYVRRRPKRDGQAAALLTAGRWALLPGFAIGILIGTSPDFGSLTGMTMGVMLAAGRSRYETSPAVIESDRSDHSTEQSEISIA</sequence>
<evidence type="ECO:0000256" key="1">
    <source>
        <dbReference type="SAM" id="MobiDB-lite"/>
    </source>
</evidence>
<dbReference type="Proteomes" id="UP000078272">
    <property type="component" value="Unassembled WGS sequence"/>
</dbReference>
<feature type="transmembrane region" description="Helical" evidence="2">
    <location>
        <begin position="219"/>
        <end position="236"/>
    </location>
</feature>
<feature type="transmembrane region" description="Helical" evidence="2">
    <location>
        <begin position="131"/>
        <end position="151"/>
    </location>
</feature>
<evidence type="ECO:0000313" key="3">
    <source>
        <dbReference type="EMBL" id="KTQ97787.1"/>
    </source>
</evidence>
<proteinExistence type="predicted"/>
<gene>
    <name evidence="3" type="ORF">NS226_03875</name>
</gene>
<feature type="transmembrane region" description="Helical" evidence="2">
    <location>
        <begin position="248"/>
        <end position="264"/>
    </location>
</feature>
<dbReference type="OrthoDB" id="7010242at2"/>
<feature type="transmembrane region" description="Helical" evidence="2">
    <location>
        <begin position="376"/>
        <end position="400"/>
    </location>
</feature>
<keyword evidence="2" id="KW-0472">Membrane</keyword>
<organism evidence="3 4">
    <name type="scientific">Aureimonas ureilytica</name>
    <dbReference type="NCBI Taxonomy" id="401562"/>
    <lineage>
        <taxon>Bacteria</taxon>
        <taxon>Pseudomonadati</taxon>
        <taxon>Pseudomonadota</taxon>
        <taxon>Alphaproteobacteria</taxon>
        <taxon>Hyphomicrobiales</taxon>
        <taxon>Aurantimonadaceae</taxon>
        <taxon>Aureimonas</taxon>
    </lineage>
</organism>
<keyword evidence="2" id="KW-0812">Transmembrane</keyword>
<name>A0A175RCH4_9HYPH</name>